<dbReference type="EMBL" id="CP009438">
    <property type="protein sequence ID" value="AIR96108.1"/>
    <property type="molecule type" value="Genomic_DNA"/>
</dbReference>
<dbReference type="HOGENOM" id="CLU_135674_0_0_11"/>
<proteinExistence type="predicted"/>
<evidence type="ECO:0000313" key="3">
    <source>
        <dbReference type="Proteomes" id="UP000029482"/>
    </source>
</evidence>
<evidence type="ECO:0000256" key="1">
    <source>
        <dbReference type="SAM" id="MobiDB-lite"/>
    </source>
</evidence>
<dbReference type="Pfam" id="PF19650">
    <property type="entry name" value="DUF6153"/>
    <property type="match status" value="1"/>
</dbReference>
<feature type="compositionally biased region" description="Low complexity" evidence="1">
    <location>
        <begin position="108"/>
        <end position="120"/>
    </location>
</feature>
<feature type="region of interest" description="Disordered" evidence="1">
    <location>
        <begin position="108"/>
        <end position="129"/>
    </location>
</feature>
<sequence>MSPVTTCTRSSSRPAGRLFVLLVLAVLAGVLGMHGLTPGAAVAAQAGGGHEMVMAPADGVPYAGGGCSHTDGGSGHLDHADATCAATGTSSPYTPPAPAAGPVLQAPAVAGPVAAPTGSPHDGRAPPDLSELQLLRI</sequence>
<dbReference type="Proteomes" id="UP000029482">
    <property type="component" value="Chromosome"/>
</dbReference>
<dbReference type="KEGG" id="sgu:SGLAU_00400"/>
<organism evidence="2 3">
    <name type="scientific">Streptomyces glaucescens</name>
    <dbReference type="NCBI Taxonomy" id="1907"/>
    <lineage>
        <taxon>Bacteria</taxon>
        <taxon>Bacillati</taxon>
        <taxon>Actinomycetota</taxon>
        <taxon>Actinomycetes</taxon>
        <taxon>Kitasatosporales</taxon>
        <taxon>Streptomycetaceae</taxon>
        <taxon>Streptomyces</taxon>
    </lineage>
</organism>
<dbReference type="InterPro" id="IPR046151">
    <property type="entry name" value="DUF6153"/>
</dbReference>
<reference evidence="3" key="1">
    <citation type="journal article" date="2015" name="J. Biotechnol.">
        <title>Complete genome sequence of the actinobacterium Streptomyces glaucescens GLA.O (DSM 40922) consisting of a linear chromosome and one linear plasmid.</title>
        <authorList>
            <person name="Ortseifen V."/>
            <person name="Winkler A."/>
            <person name="Albersmeier A."/>
            <person name="Wendler S."/>
            <person name="Puhler A."/>
            <person name="Kalinowski J."/>
            <person name="Ruckert C."/>
        </authorList>
    </citation>
    <scope>NUCLEOTIDE SEQUENCE [LARGE SCALE GENOMIC DNA]</scope>
    <source>
        <strain evidence="3">DSM 40922 / GLA O</strain>
    </source>
</reference>
<evidence type="ECO:0000313" key="2">
    <source>
        <dbReference type="EMBL" id="AIR96108.1"/>
    </source>
</evidence>
<dbReference type="eggNOG" id="ENOG50324KR">
    <property type="taxonomic scope" value="Bacteria"/>
</dbReference>
<accession>A0A089WZD1</accession>
<name>A0A089WZD1_STRGA</name>
<protein>
    <submittedName>
        <fullName evidence="2">Putative secreted protein</fullName>
    </submittedName>
</protein>
<gene>
    <name evidence="2" type="ORF">SGLAU_00400</name>
</gene>
<dbReference type="AlphaFoldDB" id="A0A089WZD1"/>
<keyword evidence="3" id="KW-1185">Reference proteome</keyword>